<dbReference type="InterPro" id="IPR013784">
    <property type="entry name" value="Carb-bd-like_fold"/>
</dbReference>
<feature type="signal peptide" evidence="12">
    <location>
        <begin position="1"/>
        <end position="19"/>
    </location>
</feature>
<evidence type="ECO:0000256" key="12">
    <source>
        <dbReference type="SAM" id="SignalP"/>
    </source>
</evidence>
<evidence type="ECO:0000256" key="3">
    <source>
        <dbReference type="ARBA" id="ARBA00022729"/>
    </source>
</evidence>
<dbReference type="Pfam" id="PF00723">
    <property type="entry name" value="Glyco_hydro_15"/>
    <property type="match status" value="2"/>
</dbReference>
<dbReference type="InterPro" id="IPR013783">
    <property type="entry name" value="Ig-like_fold"/>
</dbReference>
<feature type="binding site" evidence="11">
    <location>
        <position position="127"/>
    </location>
    <ligand>
        <name>substrate</name>
    </ligand>
</feature>
<dbReference type="SMART" id="SM01065">
    <property type="entry name" value="CBM_2"/>
    <property type="match status" value="1"/>
</dbReference>
<comment type="similarity">
    <text evidence="2 9">Belongs to the glycosyl hydrolase 15 family.</text>
</comment>
<dbReference type="GO" id="GO:0004339">
    <property type="term" value="F:glucan 1,4-alpha-glucosidase activity"/>
    <property type="evidence" value="ECO:0007669"/>
    <property type="project" value="UniProtKB-EC"/>
</dbReference>
<sequence>MLIYPIATILSLLYSQATAISPRDSAASYSSLNAFISFERRIALQGVLNNIGPDGSKVAGAGNYVVASPSKANPDYFYTWTRDSALTLKMIVDEFIFGNHALQPQIEKYVEAQAILQTATNPSAIGWLSTINFKRAKSVIWPIISNDLSYVAQYWNQTGYDLWEEVYGSSFFTFQNSHRALIEGQNLGKKLGIECWACLGAMEVLCFISQYFWNGEYVISNVNVDNGRTGLDANSILGPISIFDIDGSCDNPNLQPCNSKALSNFRAVINSFRGIYSINAGIKNNSGIAVGRYPEDVYQGGNPWYLATIGAAEFLYDAVAQWKKHKNLTVDSSSVKFFQDLYPAIKLKSYTNRDPEFNKILETVTTYADSFVSIAQKYTPSDGSLAEQFDRKTGKPISANDLTWSYAAFVTMNQRRSGQYPPSWGSSASIAPPNCGPTSYDGFYAPAIAAGAPNITAPCQQYVQFNVNATTYFGESVYVVGNITDLGNWDLNKALPLGAGQYTAEWPLWTLDTELLADSTISYAYVRVQDCGQAPIYESINRTLVTGECGSGGLKVMRDKWTGNLGTSGGC</sequence>
<dbReference type="InterPro" id="IPR002044">
    <property type="entry name" value="CBM20"/>
</dbReference>
<dbReference type="FunFam" id="1.50.10.10:FF:000018">
    <property type="entry name" value="Glucoamylase"/>
    <property type="match status" value="1"/>
</dbReference>
<dbReference type="GO" id="GO:0000272">
    <property type="term" value="P:polysaccharide catabolic process"/>
    <property type="evidence" value="ECO:0007669"/>
    <property type="project" value="UniProtKB-KW"/>
</dbReference>
<dbReference type="PROSITE" id="PS00820">
    <property type="entry name" value="GLUCOAMYLASE"/>
    <property type="match status" value="1"/>
</dbReference>
<dbReference type="Proteomes" id="UP000322873">
    <property type="component" value="Unassembled WGS sequence"/>
</dbReference>
<dbReference type="PIRSF" id="PIRSF001031">
    <property type="entry name" value="Glu-a-glcsd_SBD"/>
    <property type="match status" value="1"/>
</dbReference>
<keyword evidence="3 12" id="KW-0732">Signal</keyword>
<dbReference type="Gene3D" id="2.60.40.10">
    <property type="entry name" value="Immunoglobulins"/>
    <property type="match status" value="1"/>
</dbReference>
<reference evidence="14 15" key="1">
    <citation type="submission" date="2019-06" db="EMBL/GenBank/DDBJ databases">
        <title>Genome Sequence of the Brown Rot Fungal Pathogen Monilinia fructicola.</title>
        <authorList>
            <person name="De Miccolis Angelini R.M."/>
            <person name="Landi L."/>
            <person name="Abate D."/>
            <person name="Pollastro S."/>
            <person name="Romanazzi G."/>
            <person name="Faretra F."/>
        </authorList>
    </citation>
    <scope>NUCLEOTIDE SEQUENCE [LARGE SCALE GENOMIC DNA]</scope>
    <source>
        <strain evidence="14 15">Mfrc123</strain>
    </source>
</reference>
<dbReference type="InterPro" id="IPR012341">
    <property type="entry name" value="6hp_glycosidase-like_sf"/>
</dbReference>
<dbReference type="EC" id="3.2.1.3" evidence="9"/>
<evidence type="ECO:0000256" key="9">
    <source>
        <dbReference type="PIRNR" id="PIRNR001031"/>
    </source>
</evidence>
<dbReference type="VEuPathDB" id="FungiDB:MFRU_086g00090"/>
<keyword evidence="8 9" id="KW-0624">Polysaccharide degradation</keyword>
<dbReference type="AlphaFoldDB" id="A0A5M9JS91"/>
<comment type="caution">
    <text evidence="14">The sequence shown here is derived from an EMBL/GenBank/DDBJ whole genome shotgun (WGS) entry which is preliminary data.</text>
</comment>
<keyword evidence="5" id="KW-0325">Glycoprotein</keyword>
<accession>A0A5M9JS91</accession>
<feature type="domain" description="CBM20" evidence="13">
    <location>
        <begin position="455"/>
        <end position="563"/>
    </location>
</feature>
<evidence type="ECO:0000256" key="10">
    <source>
        <dbReference type="PIRSR" id="PIRSR001031-1"/>
    </source>
</evidence>
<evidence type="ECO:0000313" key="15">
    <source>
        <dbReference type="Proteomes" id="UP000322873"/>
    </source>
</evidence>
<dbReference type="PROSITE" id="PS51166">
    <property type="entry name" value="CBM20"/>
    <property type="match status" value="1"/>
</dbReference>
<dbReference type="PANTHER" id="PTHR31616:SF12">
    <property type="entry name" value="GLUCOAMYLASE"/>
    <property type="match status" value="1"/>
</dbReference>
<dbReference type="Pfam" id="PF00686">
    <property type="entry name" value="CBM_20"/>
    <property type="match status" value="1"/>
</dbReference>
<dbReference type="InterPro" id="IPR000165">
    <property type="entry name" value="Glucoamylase"/>
</dbReference>
<name>A0A5M9JS91_MONFR</name>
<evidence type="ECO:0000259" key="13">
    <source>
        <dbReference type="PROSITE" id="PS51166"/>
    </source>
</evidence>
<dbReference type="PANTHER" id="PTHR31616">
    <property type="entry name" value="TREHALASE"/>
    <property type="match status" value="1"/>
</dbReference>
<gene>
    <name evidence="14" type="ORF">EYC84_000600</name>
</gene>
<comment type="catalytic activity">
    <reaction evidence="1 9">
        <text>Hydrolysis of terminal (1-&gt;4)-linked alpha-D-glucose residues successively from non-reducing ends of the chains with release of beta-D-glucose.</text>
        <dbReference type="EC" id="3.2.1.3"/>
    </reaction>
</comment>
<dbReference type="InterPro" id="IPR046966">
    <property type="entry name" value="Glucoamylase_active_site"/>
</dbReference>
<evidence type="ECO:0000256" key="11">
    <source>
        <dbReference type="PIRSR" id="PIRSR001031-2"/>
    </source>
</evidence>
<feature type="active site" description="Proton acceptor" evidence="10">
    <location>
        <position position="161"/>
    </location>
</feature>
<evidence type="ECO:0000256" key="5">
    <source>
        <dbReference type="ARBA" id="ARBA00023180"/>
    </source>
</evidence>
<dbReference type="InterPro" id="IPR008928">
    <property type="entry name" value="6-hairpin_glycosidase_sf"/>
</dbReference>
<protein>
    <recommendedName>
        <fullName evidence="9">Glucoamylase</fullName>
        <ecNumber evidence="9">3.2.1.3</ecNumber>
    </recommendedName>
    <alternativeName>
        <fullName evidence="9">1,4-alpha-D-glucan glucohydrolase</fullName>
    </alternativeName>
    <alternativeName>
        <fullName evidence="9">Glucan 1,4-alpha-glucosidase</fullName>
    </alternativeName>
</protein>
<evidence type="ECO:0000256" key="7">
    <source>
        <dbReference type="ARBA" id="ARBA00023295"/>
    </source>
</evidence>
<proteinExistence type="inferred from homology"/>
<evidence type="ECO:0000256" key="4">
    <source>
        <dbReference type="ARBA" id="ARBA00022801"/>
    </source>
</evidence>
<evidence type="ECO:0000256" key="1">
    <source>
        <dbReference type="ARBA" id="ARBA00001863"/>
    </source>
</evidence>
<organism evidence="14 15">
    <name type="scientific">Monilinia fructicola</name>
    <name type="common">Brown rot fungus</name>
    <name type="synonym">Ciboria fructicola</name>
    <dbReference type="NCBI Taxonomy" id="38448"/>
    <lineage>
        <taxon>Eukaryota</taxon>
        <taxon>Fungi</taxon>
        <taxon>Dikarya</taxon>
        <taxon>Ascomycota</taxon>
        <taxon>Pezizomycotina</taxon>
        <taxon>Leotiomycetes</taxon>
        <taxon>Helotiales</taxon>
        <taxon>Sclerotiniaceae</taxon>
        <taxon>Monilinia</taxon>
    </lineage>
</organism>
<dbReference type="PRINTS" id="PR00736">
    <property type="entry name" value="GLHYDRLASE15"/>
</dbReference>
<keyword evidence="7 9" id="KW-0326">Glycosidase</keyword>
<dbReference type="EMBL" id="VICG01000006">
    <property type="protein sequence ID" value="KAA8571273.1"/>
    <property type="molecule type" value="Genomic_DNA"/>
</dbReference>
<dbReference type="GO" id="GO:2001070">
    <property type="term" value="F:starch binding"/>
    <property type="evidence" value="ECO:0007669"/>
    <property type="project" value="InterPro"/>
</dbReference>
<evidence type="ECO:0000256" key="8">
    <source>
        <dbReference type="ARBA" id="ARBA00023326"/>
    </source>
</evidence>
<keyword evidence="15" id="KW-1185">Reference proteome</keyword>
<keyword evidence="4 9" id="KW-0378">Hydrolase</keyword>
<dbReference type="SUPFAM" id="SSF49452">
    <property type="entry name" value="Starch-binding domain-like"/>
    <property type="match status" value="1"/>
</dbReference>
<feature type="chain" id="PRO_5024460154" description="Glucoamylase" evidence="12">
    <location>
        <begin position="20"/>
        <end position="571"/>
    </location>
</feature>
<evidence type="ECO:0000256" key="2">
    <source>
        <dbReference type="ARBA" id="ARBA00006188"/>
    </source>
</evidence>
<dbReference type="GO" id="GO:0000324">
    <property type="term" value="C:fungal-type vacuole"/>
    <property type="evidence" value="ECO:0007669"/>
    <property type="project" value="TreeGrafter"/>
</dbReference>
<dbReference type="Gene3D" id="1.50.10.10">
    <property type="match status" value="2"/>
</dbReference>
<keyword evidence="6 9" id="KW-0119">Carbohydrate metabolism</keyword>
<dbReference type="InterPro" id="IPR008291">
    <property type="entry name" value="Glucoamylase_SBD"/>
</dbReference>
<evidence type="ECO:0000256" key="6">
    <source>
        <dbReference type="ARBA" id="ARBA00023277"/>
    </source>
</evidence>
<feature type="active site" description="Proton donor" evidence="10">
    <location>
        <position position="164"/>
    </location>
</feature>
<dbReference type="InterPro" id="IPR011613">
    <property type="entry name" value="GH15-like"/>
</dbReference>
<dbReference type="SUPFAM" id="SSF48208">
    <property type="entry name" value="Six-hairpin glycosidases"/>
    <property type="match status" value="1"/>
</dbReference>
<evidence type="ECO:0000313" key="14">
    <source>
        <dbReference type="EMBL" id="KAA8571273.1"/>
    </source>
</evidence>